<feature type="domain" description="Histidine kinase/HSP90-like ATPase" evidence="10">
    <location>
        <begin position="361"/>
        <end position="440"/>
    </location>
</feature>
<dbReference type="PANTHER" id="PTHR24421">
    <property type="entry name" value="NITRATE/NITRITE SENSOR PROTEIN NARX-RELATED"/>
    <property type="match status" value="1"/>
</dbReference>
<feature type="transmembrane region" description="Helical" evidence="9">
    <location>
        <begin position="73"/>
        <end position="92"/>
    </location>
</feature>
<keyword evidence="5" id="KW-0547">Nucleotide-binding</keyword>
<dbReference type="Pfam" id="PF02518">
    <property type="entry name" value="HATPase_c"/>
    <property type="match status" value="1"/>
</dbReference>
<dbReference type="CDD" id="cd16917">
    <property type="entry name" value="HATPase_UhpB-NarQ-NarX-like"/>
    <property type="match status" value="1"/>
</dbReference>
<keyword evidence="9" id="KW-1133">Transmembrane helix</keyword>
<evidence type="ECO:0000256" key="9">
    <source>
        <dbReference type="SAM" id="Phobius"/>
    </source>
</evidence>
<keyword evidence="4" id="KW-0808">Transferase</keyword>
<organism evidence="12 13">
    <name type="scientific">Kitasatospora acidiphila</name>
    <dbReference type="NCBI Taxonomy" id="2567942"/>
    <lineage>
        <taxon>Bacteria</taxon>
        <taxon>Bacillati</taxon>
        <taxon>Actinomycetota</taxon>
        <taxon>Actinomycetes</taxon>
        <taxon>Kitasatosporales</taxon>
        <taxon>Streptomycetaceae</taxon>
        <taxon>Kitasatospora</taxon>
    </lineage>
</organism>
<dbReference type="EC" id="2.7.13.3" evidence="2"/>
<evidence type="ECO:0000256" key="5">
    <source>
        <dbReference type="ARBA" id="ARBA00022741"/>
    </source>
</evidence>
<dbReference type="InterPro" id="IPR011712">
    <property type="entry name" value="Sig_transdc_His_kin_sub3_dim/P"/>
</dbReference>
<sequence length="443" mass="47125">MVAVGVGRCRVGVPDGTDGEGDRVGQLGLWVVRAAVGFGRACVVVAVSLLVPAVWAAAVALGIWWGAENPWSWLLPVVLVCVGTVALSRPVCRIVRLLVARWTATVIPDGYRQPGQLTRLSTGFWWNGFSYERTRRDALMDQKWRTRRHDPANWRDLRFIAIVPFTAGLVACAPPAGVVAAVLGLGRSESVARLVGVLGAVLAVAAAPYAWRPIEPVAVRFLRPSPAMALADRVTELTAQRADTTVAQAAEIRRIERDLHDGAQARLVALGLSLATARRLMETDPDQAKALMRDAQAGATASLAELRELIRGISPPVLSERGLADAVRALALDIPLDVSVSADDTALRLDPPIESAVYFGLAELLTNAVRHAGASRARVCLTRDDLGIVAEVEDDGRGGAGERAGGGLEGLRRRLAVFDGTLEITSPPGGPTRARMAVPCESL</sequence>
<accession>A0A540WE45</accession>
<reference evidence="12 13" key="1">
    <citation type="submission" date="2019-06" db="EMBL/GenBank/DDBJ databases">
        <title>Description of Kitasatospora acidophila sp. nov. isolated from pine grove soil, and reclassification of Streptomyces novaecaesareae to Kitasatospora novaeceasareae comb. nov.</title>
        <authorList>
            <person name="Kim M.J."/>
        </authorList>
    </citation>
    <scope>NUCLEOTIDE SEQUENCE [LARGE SCALE GENOMIC DNA]</scope>
    <source>
        <strain evidence="12 13">MMS16-CNU292</strain>
    </source>
</reference>
<comment type="catalytic activity">
    <reaction evidence="1">
        <text>ATP + protein L-histidine = ADP + protein N-phospho-L-histidine.</text>
        <dbReference type="EC" id="2.7.13.3"/>
    </reaction>
</comment>
<keyword evidence="6 12" id="KW-0418">Kinase</keyword>
<dbReference type="Gene3D" id="1.20.5.1930">
    <property type="match status" value="1"/>
</dbReference>
<evidence type="ECO:0000256" key="4">
    <source>
        <dbReference type="ARBA" id="ARBA00022679"/>
    </source>
</evidence>
<dbReference type="SUPFAM" id="SSF55874">
    <property type="entry name" value="ATPase domain of HSP90 chaperone/DNA topoisomerase II/histidine kinase"/>
    <property type="match status" value="1"/>
</dbReference>
<evidence type="ECO:0000256" key="1">
    <source>
        <dbReference type="ARBA" id="ARBA00000085"/>
    </source>
</evidence>
<evidence type="ECO:0000256" key="2">
    <source>
        <dbReference type="ARBA" id="ARBA00012438"/>
    </source>
</evidence>
<dbReference type="OrthoDB" id="5242012at2"/>
<keyword evidence="13" id="KW-1185">Reference proteome</keyword>
<feature type="transmembrane region" description="Helical" evidence="9">
    <location>
        <begin position="43"/>
        <end position="67"/>
    </location>
</feature>
<keyword evidence="9" id="KW-0812">Transmembrane</keyword>
<dbReference type="GO" id="GO:0046983">
    <property type="term" value="F:protein dimerization activity"/>
    <property type="evidence" value="ECO:0007669"/>
    <property type="project" value="InterPro"/>
</dbReference>
<evidence type="ECO:0000313" key="12">
    <source>
        <dbReference type="EMBL" id="TQF07301.1"/>
    </source>
</evidence>
<keyword evidence="8" id="KW-0902">Two-component regulatory system</keyword>
<gene>
    <name evidence="12" type="ORF">E6W39_12610</name>
</gene>
<dbReference type="GO" id="GO:0005524">
    <property type="term" value="F:ATP binding"/>
    <property type="evidence" value="ECO:0007669"/>
    <property type="project" value="UniProtKB-KW"/>
</dbReference>
<dbReference type="InterPro" id="IPR050482">
    <property type="entry name" value="Sensor_HK_TwoCompSys"/>
</dbReference>
<dbReference type="Gene3D" id="3.30.565.10">
    <property type="entry name" value="Histidine kinase-like ATPase, C-terminal domain"/>
    <property type="match status" value="1"/>
</dbReference>
<keyword evidence="3" id="KW-0597">Phosphoprotein</keyword>
<evidence type="ECO:0000256" key="7">
    <source>
        <dbReference type="ARBA" id="ARBA00022840"/>
    </source>
</evidence>
<evidence type="ECO:0000256" key="6">
    <source>
        <dbReference type="ARBA" id="ARBA00022777"/>
    </source>
</evidence>
<dbReference type="GO" id="GO:0000155">
    <property type="term" value="F:phosphorelay sensor kinase activity"/>
    <property type="evidence" value="ECO:0007669"/>
    <property type="project" value="InterPro"/>
</dbReference>
<dbReference type="Pfam" id="PF07730">
    <property type="entry name" value="HisKA_3"/>
    <property type="match status" value="1"/>
</dbReference>
<feature type="transmembrane region" description="Helical" evidence="9">
    <location>
        <begin position="191"/>
        <end position="211"/>
    </location>
</feature>
<keyword evidence="9" id="KW-0472">Membrane</keyword>
<dbReference type="InterPro" id="IPR003594">
    <property type="entry name" value="HATPase_dom"/>
</dbReference>
<proteinExistence type="predicted"/>
<evidence type="ECO:0000259" key="10">
    <source>
        <dbReference type="Pfam" id="PF02518"/>
    </source>
</evidence>
<evidence type="ECO:0000259" key="11">
    <source>
        <dbReference type="Pfam" id="PF07730"/>
    </source>
</evidence>
<feature type="domain" description="Signal transduction histidine kinase subgroup 3 dimerisation and phosphoacceptor" evidence="11">
    <location>
        <begin position="253"/>
        <end position="318"/>
    </location>
</feature>
<dbReference type="PANTHER" id="PTHR24421:SF10">
    <property type="entry name" value="NITRATE_NITRITE SENSOR PROTEIN NARQ"/>
    <property type="match status" value="1"/>
</dbReference>
<dbReference type="Proteomes" id="UP000319103">
    <property type="component" value="Unassembled WGS sequence"/>
</dbReference>
<evidence type="ECO:0000256" key="8">
    <source>
        <dbReference type="ARBA" id="ARBA00023012"/>
    </source>
</evidence>
<protein>
    <recommendedName>
        <fullName evidence="2">histidine kinase</fullName>
        <ecNumber evidence="2">2.7.13.3</ecNumber>
    </recommendedName>
</protein>
<feature type="transmembrane region" description="Helical" evidence="9">
    <location>
        <begin position="157"/>
        <end position="185"/>
    </location>
</feature>
<keyword evidence="7" id="KW-0067">ATP-binding</keyword>
<dbReference type="EMBL" id="VIGB01000003">
    <property type="protein sequence ID" value="TQF07301.1"/>
    <property type="molecule type" value="Genomic_DNA"/>
</dbReference>
<evidence type="ECO:0000256" key="3">
    <source>
        <dbReference type="ARBA" id="ARBA00022553"/>
    </source>
</evidence>
<dbReference type="InterPro" id="IPR036890">
    <property type="entry name" value="HATPase_C_sf"/>
</dbReference>
<evidence type="ECO:0000313" key="13">
    <source>
        <dbReference type="Proteomes" id="UP000319103"/>
    </source>
</evidence>
<name>A0A540WE45_9ACTN</name>
<dbReference type="GO" id="GO:0016020">
    <property type="term" value="C:membrane"/>
    <property type="evidence" value="ECO:0007669"/>
    <property type="project" value="InterPro"/>
</dbReference>
<dbReference type="AlphaFoldDB" id="A0A540WE45"/>
<comment type="caution">
    <text evidence="12">The sequence shown here is derived from an EMBL/GenBank/DDBJ whole genome shotgun (WGS) entry which is preliminary data.</text>
</comment>